<feature type="chain" id="PRO_5039055324" description="Lipoprotein" evidence="2">
    <location>
        <begin position="32"/>
        <end position="224"/>
    </location>
</feature>
<dbReference type="PROSITE" id="PS51257">
    <property type="entry name" value="PROKAR_LIPOPROTEIN"/>
    <property type="match status" value="1"/>
</dbReference>
<keyword evidence="2" id="KW-0732">Signal</keyword>
<name>A0A315ZQT2_9ACTN</name>
<accession>A0A315ZQT2</accession>
<evidence type="ECO:0000313" key="4">
    <source>
        <dbReference type="Proteomes" id="UP000245469"/>
    </source>
</evidence>
<dbReference type="Proteomes" id="UP000245469">
    <property type="component" value="Unassembled WGS sequence"/>
</dbReference>
<organism evidence="3 4">
    <name type="scientific">Quadrisphaera granulorum</name>
    <dbReference type="NCBI Taxonomy" id="317664"/>
    <lineage>
        <taxon>Bacteria</taxon>
        <taxon>Bacillati</taxon>
        <taxon>Actinomycetota</taxon>
        <taxon>Actinomycetes</taxon>
        <taxon>Kineosporiales</taxon>
        <taxon>Kineosporiaceae</taxon>
        <taxon>Quadrisphaera</taxon>
    </lineage>
</organism>
<evidence type="ECO:0000313" key="3">
    <source>
        <dbReference type="EMBL" id="PWJ47463.1"/>
    </source>
</evidence>
<evidence type="ECO:0008006" key="5">
    <source>
        <dbReference type="Google" id="ProtNLM"/>
    </source>
</evidence>
<sequence length="224" mass="22870">MRTTTATAGVRAARGALAVVVLMGLAGCASGDVGVTQASQSSPGVSTSRSGGVATAGPPDVPCVTPTSADDLTSSLPGFIEAAAQVHVTGRALPSDFAQGDGACVETSSVEPLVGSFPHGLRLFSHEPPGPGLLPEGDYVLLLGAYDVDAGVYFTVGGHQGVYALRGDGLLHQRCIRMSGDPRPTETADGVTRDQLLHYVEGSMEATASQRAELAQVLEQQRSP</sequence>
<comment type="caution">
    <text evidence="3">The sequence shown here is derived from an EMBL/GenBank/DDBJ whole genome shotgun (WGS) entry which is preliminary data.</text>
</comment>
<feature type="signal peptide" evidence="2">
    <location>
        <begin position="1"/>
        <end position="31"/>
    </location>
</feature>
<dbReference type="EMBL" id="QGDQ01000037">
    <property type="protein sequence ID" value="PWJ47463.1"/>
    <property type="molecule type" value="Genomic_DNA"/>
</dbReference>
<protein>
    <recommendedName>
        <fullName evidence="5">Lipoprotein</fullName>
    </recommendedName>
</protein>
<reference evidence="3 4" key="1">
    <citation type="submission" date="2018-03" db="EMBL/GenBank/DDBJ databases">
        <title>Genomic Encyclopedia of Archaeal and Bacterial Type Strains, Phase II (KMG-II): from individual species to whole genera.</title>
        <authorList>
            <person name="Goeker M."/>
        </authorList>
    </citation>
    <scope>NUCLEOTIDE SEQUENCE [LARGE SCALE GENOMIC DNA]</scope>
    <source>
        <strain evidence="3 4">DSM 44889</strain>
    </source>
</reference>
<evidence type="ECO:0000256" key="1">
    <source>
        <dbReference type="SAM" id="MobiDB-lite"/>
    </source>
</evidence>
<keyword evidence="4" id="KW-1185">Reference proteome</keyword>
<feature type="region of interest" description="Disordered" evidence="1">
    <location>
        <begin position="36"/>
        <end position="68"/>
    </location>
</feature>
<gene>
    <name evidence="3" type="ORF">BXY45_1376</name>
</gene>
<proteinExistence type="predicted"/>
<evidence type="ECO:0000256" key="2">
    <source>
        <dbReference type="SAM" id="SignalP"/>
    </source>
</evidence>
<dbReference type="AlphaFoldDB" id="A0A315ZQT2"/>
<feature type="compositionally biased region" description="Polar residues" evidence="1">
    <location>
        <begin position="36"/>
        <end position="50"/>
    </location>
</feature>